<name>A0A151WWW7_9HYME</name>
<dbReference type="EMBL" id="KQ982683">
    <property type="protein sequence ID" value="KYQ52383.1"/>
    <property type="molecule type" value="Genomic_DNA"/>
</dbReference>
<dbReference type="Proteomes" id="UP000075809">
    <property type="component" value="Unassembled WGS sequence"/>
</dbReference>
<protein>
    <recommendedName>
        <fullName evidence="4">Reverse transcriptase zinc-binding domain-containing protein</fullName>
    </recommendedName>
</protein>
<keyword evidence="3" id="KW-1185">Reference proteome</keyword>
<dbReference type="AlphaFoldDB" id="A0A151WWW7"/>
<dbReference type="STRING" id="64791.A0A151WWW7"/>
<organism evidence="2 3">
    <name type="scientific">Mycetomoellerius zeteki</name>
    <dbReference type="NCBI Taxonomy" id="64791"/>
    <lineage>
        <taxon>Eukaryota</taxon>
        <taxon>Metazoa</taxon>
        <taxon>Ecdysozoa</taxon>
        <taxon>Arthropoda</taxon>
        <taxon>Hexapoda</taxon>
        <taxon>Insecta</taxon>
        <taxon>Pterygota</taxon>
        <taxon>Neoptera</taxon>
        <taxon>Endopterygota</taxon>
        <taxon>Hymenoptera</taxon>
        <taxon>Apocrita</taxon>
        <taxon>Aculeata</taxon>
        <taxon>Formicoidea</taxon>
        <taxon>Formicidae</taxon>
        <taxon>Myrmicinae</taxon>
        <taxon>Mycetomoellerius</taxon>
    </lineage>
</organism>
<gene>
    <name evidence="2" type="ORF">ALC60_08501</name>
</gene>
<feature type="region of interest" description="Disordered" evidence="1">
    <location>
        <begin position="100"/>
        <end position="127"/>
    </location>
</feature>
<sequence>MGLSPTAPQVLTGYGVFESYLFKIGRRVSPICFYCRATADTSVHTLLFCPAWAEQRGEILHVIGVDRTYEAVVRAIMLSGNVWTVFMTFCESVMRKKEEDERARERGVIRAPEDALVPQADTSDSEE</sequence>
<feature type="compositionally biased region" description="Basic and acidic residues" evidence="1">
    <location>
        <begin position="100"/>
        <end position="113"/>
    </location>
</feature>
<accession>A0A151WWW7</accession>
<evidence type="ECO:0000313" key="2">
    <source>
        <dbReference type="EMBL" id="KYQ52383.1"/>
    </source>
</evidence>
<reference evidence="2 3" key="1">
    <citation type="submission" date="2015-09" db="EMBL/GenBank/DDBJ databases">
        <title>Trachymyrmex zeteki WGS genome.</title>
        <authorList>
            <person name="Nygaard S."/>
            <person name="Hu H."/>
            <person name="Boomsma J."/>
            <person name="Zhang G."/>
        </authorList>
    </citation>
    <scope>NUCLEOTIDE SEQUENCE [LARGE SCALE GENOMIC DNA]</scope>
    <source>
        <strain evidence="2">Tzet28-1</strain>
        <tissue evidence="2">Whole body</tissue>
    </source>
</reference>
<proteinExistence type="predicted"/>
<evidence type="ECO:0008006" key="4">
    <source>
        <dbReference type="Google" id="ProtNLM"/>
    </source>
</evidence>
<evidence type="ECO:0000313" key="3">
    <source>
        <dbReference type="Proteomes" id="UP000075809"/>
    </source>
</evidence>
<evidence type="ECO:0000256" key="1">
    <source>
        <dbReference type="SAM" id="MobiDB-lite"/>
    </source>
</evidence>